<organism evidence="8 9">
    <name type="scientific">Stichopus japonicus</name>
    <name type="common">Sea cucumber</name>
    <dbReference type="NCBI Taxonomy" id="307972"/>
    <lineage>
        <taxon>Eukaryota</taxon>
        <taxon>Metazoa</taxon>
        <taxon>Echinodermata</taxon>
        <taxon>Eleutherozoa</taxon>
        <taxon>Echinozoa</taxon>
        <taxon>Holothuroidea</taxon>
        <taxon>Aspidochirotacea</taxon>
        <taxon>Aspidochirotida</taxon>
        <taxon>Stichopodidae</taxon>
        <taxon>Apostichopus</taxon>
    </lineage>
</organism>
<dbReference type="PROSITE" id="PS01186">
    <property type="entry name" value="EGF_2"/>
    <property type="match status" value="1"/>
</dbReference>
<dbReference type="Pfam" id="PF00008">
    <property type="entry name" value="EGF"/>
    <property type="match status" value="2"/>
</dbReference>
<dbReference type="InterPro" id="IPR051022">
    <property type="entry name" value="Notch_Cell-Fate_Det"/>
</dbReference>
<dbReference type="PROSITE" id="PS00022">
    <property type="entry name" value="EGF_1"/>
    <property type="match status" value="2"/>
</dbReference>
<dbReference type="SUPFAM" id="SSF57196">
    <property type="entry name" value="EGF/Laminin"/>
    <property type="match status" value="2"/>
</dbReference>
<keyword evidence="9" id="KW-1185">Reference proteome</keyword>
<feature type="disulfide bond" evidence="6">
    <location>
        <begin position="24"/>
        <end position="33"/>
    </location>
</feature>
<feature type="disulfide bond" evidence="6">
    <location>
        <begin position="62"/>
        <end position="71"/>
    </location>
</feature>
<keyword evidence="1 6" id="KW-0245">EGF-like domain</keyword>
<dbReference type="PROSITE" id="PS50026">
    <property type="entry name" value="EGF_3"/>
    <property type="match status" value="2"/>
</dbReference>
<dbReference type="OrthoDB" id="283575at2759"/>
<evidence type="ECO:0000256" key="1">
    <source>
        <dbReference type="ARBA" id="ARBA00022536"/>
    </source>
</evidence>
<feature type="domain" description="EGF-like" evidence="7">
    <location>
        <begin position="35"/>
        <end position="72"/>
    </location>
</feature>
<evidence type="ECO:0000256" key="4">
    <source>
        <dbReference type="ARBA" id="ARBA00023157"/>
    </source>
</evidence>
<keyword evidence="3" id="KW-0677">Repeat</keyword>
<dbReference type="GO" id="GO:0005886">
    <property type="term" value="C:plasma membrane"/>
    <property type="evidence" value="ECO:0007669"/>
    <property type="project" value="TreeGrafter"/>
</dbReference>
<name>A0A2G8JTW4_STIJA</name>
<dbReference type="Proteomes" id="UP000230750">
    <property type="component" value="Unassembled WGS sequence"/>
</dbReference>
<dbReference type="PANTHER" id="PTHR24049">
    <property type="entry name" value="CRUMBS FAMILY MEMBER"/>
    <property type="match status" value="1"/>
</dbReference>
<dbReference type="Gene3D" id="2.10.25.10">
    <property type="entry name" value="Laminin"/>
    <property type="match status" value="2"/>
</dbReference>
<keyword evidence="2" id="KW-0732">Signal</keyword>
<evidence type="ECO:0000256" key="3">
    <source>
        <dbReference type="ARBA" id="ARBA00022737"/>
    </source>
</evidence>
<evidence type="ECO:0000256" key="5">
    <source>
        <dbReference type="ARBA" id="ARBA00023180"/>
    </source>
</evidence>
<protein>
    <submittedName>
        <fullName evidence="8">Putative protocadherin Fat 1 isoform 2</fullName>
    </submittedName>
</protein>
<evidence type="ECO:0000313" key="8">
    <source>
        <dbReference type="EMBL" id="PIK39173.1"/>
    </source>
</evidence>
<dbReference type="FunFam" id="2.10.25.10:FF:000095">
    <property type="entry name" value="Notch, isoform B"/>
    <property type="match status" value="1"/>
</dbReference>
<evidence type="ECO:0000259" key="7">
    <source>
        <dbReference type="PROSITE" id="PS50026"/>
    </source>
</evidence>
<gene>
    <name evidence="8" type="ORF">BSL78_23996</name>
</gene>
<dbReference type="InterPro" id="IPR000742">
    <property type="entry name" value="EGF"/>
</dbReference>
<evidence type="ECO:0000256" key="6">
    <source>
        <dbReference type="PROSITE-ProRule" id="PRU00076"/>
    </source>
</evidence>
<dbReference type="GO" id="GO:0032991">
    <property type="term" value="C:protein-containing complex"/>
    <property type="evidence" value="ECO:0007669"/>
    <property type="project" value="TreeGrafter"/>
</dbReference>
<dbReference type="AlphaFoldDB" id="A0A2G8JTW4"/>
<dbReference type="GO" id="GO:0007157">
    <property type="term" value="P:heterophilic cell-cell adhesion via plasma membrane cell adhesion molecules"/>
    <property type="evidence" value="ECO:0007669"/>
    <property type="project" value="TreeGrafter"/>
</dbReference>
<sequence>MITNPCQNGGTCSLSGSSGFTCRCPNGFTGTTCSQADPCTPNPCLNQGVCVRLDTTNFICICQGTFTGLRCEQVQNACSTNPCQNGGTCSLSEAVVSPVDSNGFTGTTFHKFKAMPAPIPVRMVVPVVLVVAVVSPVDVPMDITGTTCSQVGHLACLIPISVICCTFDGYLTGCVKVSRPDVSILAGSSSEVMKRTREAGELPGLGPSLRTH</sequence>
<dbReference type="FunFam" id="2.10.25.10:FF:000173">
    <property type="entry name" value="Neurogenic locus notch protein 2"/>
    <property type="match status" value="1"/>
</dbReference>
<comment type="caution">
    <text evidence="8">The sequence shown here is derived from an EMBL/GenBank/DDBJ whole genome shotgun (WGS) entry which is preliminary data.</text>
</comment>
<dbReference type="EMBL" id="MRZV01001269">
    <property type="protein sequence ID" value="PIK39173.1"/>
    <property type="molecule type" value="Genomic_DNA"/>
</dbReference>
<keyword evidence="4 6" id="KW-1015">Disulfide bond</keyword>
<dbReference type="GO" id="GO:0045197">
    <property type="term" value="P:establishment or maintenance of epithelial cell apical/basal polarity"/>
    <property type="evidence" value="ECO:0007669"/>
    <property type="project" value="TreeGrafter"/>
</dbReference>
<comment type="caution">
    <text evidence="6">Lacks conserved residue(s) required for the propagation of feature annotation.</text>
</comment>
<dbReference type="CDD" id="cd00054">
    <property type="entry name" value="EGF_CA"/>
    <property type="match status" value="1"/>
</dbReference>
<feature type="domain" description="EGF-like" evidence="7">
    <location>
        <begin position="1"/>
        <end position="34"/>
    </location>
</feature>
<dbReference type="SMART" id="SM00181">
    <property type="entry name" value="EGF"/>
    <property type="match status" value="3"/>
</dbReference>
<evidence type="ECO:0000313" key="9">
    <source>
        <dbReference type="Proteomes" id="UP000230750"/>
    </source>
</evidence>
<evidence type="ECO:0000256" key="2">
    <source>
        <dbReference type="ARBA" id="ARBA00022729"/>
    </source>
</evidence>
<accession>A0A2G8JTW4</accession>
<reference evidence="8 9" key="1">
    <citation type="journal article" date="2017" name="PLoS Biol.">
        <title>The sea cucumber genome provides insights into morphological evolution and visceral regeneration.</title>
        <authorList>
            <person name="Zhang X."/>
            <person name="Sun L."/>
            <person name="Yuan J."/>
            <person name="Sun Y."/>
            <person name="Gao Y."/>
            <person name="Zhang L."/>
            <person name="Li S."/>
            <person name="Dai H."/>
            <person name="Hamel J.F."/>
            <person name="Liu C."/>
            <person name="Yu Y."/>
            <person name="Liu S."/>
            <person name="Lin W."/>
            <person name="Guo K."/>
            <person name="Jin S."/>
            <person name="Xu P."/>
            <person name="Storey K.B."/>
            <person name="Huan P."/>
            <person name="Zhang T."/>
            <person name="Zhou Y."/>
            <person name="Zhang J."/>
            <person name="Lin C."/>
            <person name="Li X."/>
            <person name="Xing L."/>
            <person name="Huo D."/>
            <person name="Sun M."/>
            <person name="Wang L."/>
            <person name="Mercier A."/>
            <person name="Li F."/>
            <person name="Yang H."/>
            <person name="Xiang J."/>
        </authorList>
    </citation>
    <scope>NUCLEOTIDE SEQUENCE [LARGE SCALE GENOMIC DNA]</scope>
    <source>
        <strain evidence="8">Shaxun</strain>
        <tissue evidence="8">Muscle</tissue>
    </source>
</reference>
<proteinExistence type="predicted"/>
<dbReference type="PANTHER" id="PTHR24049:SF22">
    <property type="entry name" value="DROSOPHILA CRUMBS HOMOLOG"/>
    <property type="match status" value="1"/>
</dbReference>
<dbReference type="STRING" id="307972.A0A2G8JTW4"/>
<keyword evidence="5" id="KW-0325">Glycoprotein</keyword>